<proteinExistence type="predicted"/>
<keyword evidence="3" id="KW-1185">Reference proteome</keyword>
<name>A0AAE0BQV3_9CHLO</name>
<dbReference type="Proteomes" id="UP001190700">
    <property type="component" value="Unassembled WGS sequence"/>
</dbReference>
<comment type="caution">
    <text evidence="2">The sequence shown here is derived from an EMBL/GenBank/DDBJ whole genome shotgun (WGS) entry which is preliminary data.</text>
</comment>
<dbReference type="AlphaFoldDB" id="A0AAE0BQV3"/>
<reference evidence="2 3" key="1">
    <citation type="journal article" date="2015" name="Genome Biol. Evol.">
        <title>Comparative Genomics of a Bacterivorous Green Alga Reveals Evolutionary Causalities and Consequences of Phago-Mixotrophic Mode of Nutrition.</title>
        <authorList>
            <person name="Burns J.A."/>
            <person name="Paasch A."/>
            <person name="Narechania A."/>
            <person name="Kim E."/>
        </authorList>
    </citation>
    <scope>NUCLEOTIDE SEQUENCE [LARGE SCALE GENOMIC DNA]</scope>
    <source>
        <strain evidence="2 3">PLY_AMNH</strain>
    </source>
</reference>
<organism evidence="2 3">
    <name type="scientific">Cymbomonas tetramitiformis</name>
    <dbReference type="NCBI Taxonomy" id="36881"/>
    <lineage>
        <taxon>Eukaryota</taxon>
        <taxon>Viridiplantae</taxon>
        <taxon>Chlorophyta</taxon>
        <taxon>Pyramimonadophyceae</taxon>
        <taxon>Pyramimonadales</taxon>
        <taxon>Pyramimonadaceae</taxon>
        <taxon>Cymbomonas</taxon>
    </lineage>
</organism>
<accession>A0AAE0BQV3</accession>
<evidence type="ECO:0000256" key="1">
    <source>
        <dbReference type="SAM" id="MobiDB-lite"/>
    </source>
</evidence>
<evidence type="ECO:0000313" key="3">
    <source>
        <dbReference type="Proteomes" id="UP001190700"/>
    </source>
</evidence>
<evidence type="ECO:0000313" key="2">
    <source>
        <dbReference type="EMBL" id="KAK3240449.1"/>
    </source>
</evidence>
<gene>
    <name evidence="2" type="ORF">CYMTET_49710</name>
</gene>
<dbReference type="EMBL" id="LGRX02033639">
    <property type="protein sequence ID" value="KAK3240449.1"/>
    <property type="molecule type" value="Genomic_DNA"/>
</dbReference>
<sequence length="311" mass="34286">MDLVELIMEQRRLHSAAKKAVLSRPVVQENGMYIDRATKSVARSPKTCALLGFALLGSYLALHQLETLSEKVSLASKTAGSGDSDSDKQQIPPEEMQEEPAATASELTQAVSGTGDVQSRLPLTFALFFIGDATGRNGQWLGAVLQNIRKHHPNRQRFPIVILTDERTKFGALPGTIGVELRRQAHAKQEGVPDAYRYLYRAMAERSVLQEALDQGRPTHAIFLDATDIIVRRSLVPLFKEQAGHEFGLALTYRPPRGKASGNSLAATQPVNLGVKAVHGWALQKGVRISHHIYRDLQAKLYRSKQNLRPG</sequence>
<feature type="region of interest" description="Disordered" evidence="1">
    <location>
        <begin position="76"/>
        <end position="99"/>
    </location>
</feature>
<protein>
    <submittedName>
        <fullName evidence="2">Uncharacterized protein</fullName>
    </submittedName>
</protein>